<evidence type="ECO:0000313" key="3">
    <source>
        <dbReference type="Proteomes" id="UP001595530"/>
    </source>
</evidence>
<dbReference type="InterPro" id="IPR005025">
    <property type="entry name" value="FMN_Rdtase-like_dom"/>
</dbReference>
<organism evidence="2 3">
    <name type="scientific">Undibacterium arcticum</name>
    <dbReference type="NCBI Taxonomy" id="1762892"/>
    <lineage>
        <taxon>Bacteria</taxon>
        <taxon>Pseudomonadati</taxon>
        <taxon>Pseudomonadota</taxon>
        <taxon>Betaproteobacteria</taxon>
        <taxon>Burkholderiales</taxon>
        <taxon>Oxalobacteraceae</taxon>
        <taxon>Undibacterium</taxon>
    </lineage>
</organism>
<dbReference type="PANTHER" id="PTHR30543">
    <property type="entry name" value="CHROMATE REDUCTASE"/>
    <property type="match status" value="1"/>
</dbReference>
<dbReference type="Gene3D" id="3.40.50.360">
    <property type="match status" value="1"/>
</dbReference>
<protein>
    <submittedName>
        <fullName evidence="2">NAD(P)H-dependent oxidoreductase</fullName>
        <ecNumber evidence="2">1.-.-.-</ecNumber>
    </submittedName>
</protein>
<gene>
    <name evidence="2" type="ORF">ACFOFO_00135</name>
</gene>
<evidence type="ECO:0000313" key="2">
    <source>
        <dbReference type="EMBL" id="MFC3106386.1"/>
    </source>
</evidence>
<dbReference type="EMBL" id="JBHRTP010000001">
    <property type="protein sequence ID" value="MFC3106386.1"/>
    <property type="molecule type" value="Genomic_DNA"/>
</dbReference>
<dbReference type="InterPro" id="IPR050712">
    <property type="entry name" value="NAD(P)H-dep_reductase"/>
</dbReference>
<dbReference type="InterPro" id="IPR029039">
    <property type="entry name" value="Flavoprotein-like_sf"/>
</dbReference>
<accession>A0ABV7EWV2</accession>
<reference evidence="3" key="1">
    <citation type="journal article" date="2019" name="Int. J. Syst. Evol. Microbiol.">
        <title>The Global Catalogue of Microorganisms (GCM) 10K type strain sequencing project: providing services to taxonomists for standard genome sequencing and annotation.</title>
        <authorList>
            <consortium name="The Broad Institute Genomics Platform"/>
            <consortium name="The Broad Institute Genome Sequencing Center for Infectious Disease"/>
            <person name="Wu L."/>
            <person name="Ma J."/>
        </authorList>
    </citation>
    <scope>NUCLEOTIDE SEQUENCE [LARGE SCALE GENOMIC DNA]</scope>
    <source>
        <strain evidence="3">KCTC 42986</strain>
    </source>
</reference>
<dbReference type="PANTHER" id="PTHR30543:SF21">
    <property type="entry name" value="NAD(P)H-DEPENDENT FMN REDUCTASE LOT6"/>
    <property type="match status" value="1"/>
</dbReference>
<dbReference type="Proteomes" id="UP001595530">
    <property type="component" value="Unassembled WGS sequence"/>
</dbReference>
<dbReference type="Pfam" id="PF03358">
    <property type="entry name" value="FMN_red"/>
    <property type="match status" value="1"/>
</dbReference>
<sequence>MHPLYQQENTTTRIIGITGCLRSHSYNTALLRAAAALVPDGATLEVAILKGILLYDGDIEQTHGIPSPVTALKELIAGADGVLLATPEYNSPVPGVFKNAIDWDTKNSVHRLISRDGGCAVNWTTGLTFINCLTSPQRETVMLGACNR</sequence>
<keyword evidence="2" id="KW-0560">Oxidoreductase</keyword>
<proteinExistence type="predicted"/>
<dbReference type="GO" id="GO:0016491">
    <property type="term" value="F:oxidoreductase activity"/>
    <property type="evidence" value="ECO:0007669"/>
    <property type="project" value="UniProtKB-KW"/>
</dbReference>
<dbReference type="RefSeq" id="WP_390330466.1">
    <property type="nucleotide sequence ID" value="NZ_JBHRTP010000001.1"/>
</dbReference>
<keyword evidence="3" id="KW-1185">Reference proteome</keyword>
<name>A0ABV7EWV2_9BURK</name>
<dbReference type="SUPFAM" id="SSF52218">
    <property type="entry name" value="Flavoproteins"/>
    <property type="match status" value="1"/>
</dbReference>
<comment type="caution">
    <text evidence="2">The sequence shown here is derived from an EMBL/GenBank/DDBJ whole genome shotgun (WGS) entry which is preliminary data.</text>
</comment>
<feature type="domain" description="NADPH-dependent FMN reductase-like" evidence="1">
    <location>
        <begin position="12"/>
        <end position="104"/>
    </location>
</feature>
<evidence type="ECO:0000259" key="1">
    <source>
        <dbReference type="Pfam" id="PF03358"/>
    </source>
</evidence>
<dbReference type="EC" id="1.-.-.-" evidence="2"/>